<dbReference type="AlphaFoldDB" id="A0A8J6TTG2"/>
<name>A0A8J6TTG2_9FLAO</name>
<protein>
    <submittedName>
        <fullName evidence="2">Uncharacterized protein</fullName>
    </submittedName>
</protein>
<gene>
    <name evidence="2" type="ORF">H9Y05_09850</name>
</gene>
<keyword evidence="3" id="KW-1185">Reference proteome</keyword>
<reference evidence="2" key="1">
    <citation type="submission" date="2020-09" db="EMBL/GenBank/DDBJ databases">
        <title>Taishania pollutisoli gen. nov., sp. nov., Isolated from Tetrabromobisphenol A-Contaminated Soil.</title>
        <authorList>
            <person name="Chen Q."/>
        </authorList>
    </citation>
    <scope>NUCLEOTIDE SEQUENCE</scope>
    <source>
        <strain evidence="2">CZZ-1</strain>
    </source>
</reference>
<keyword evidence="1" id="KW-0812">Transmembrane</keyword>
<evidence type="ECO:0000256" key="1">
    <source>
        <dbReference type="SAM" id="Phobius"/>
    </source>
</evidence>
<dbReference type="EMBL" id="JACVEL010000006">
    <property type="protein sequence ID" value="MBC9812774.1"/>
    <property type="molecule type" value="Genomic_DNA"/>
</dbReference>
<proteinExistence type="predicted"/>
<sequence length="173" mass="20680">MPSNYLKEISTLNKIDLKEIKGHRLYYSVYKSVISLIFSFVLIISSVFLIIMRIDNNAITLLGFLALLLFLYEIQYPIGRLMLKNPIFILDQGKLYYLEYNKWYDITEYQFSEEIITNHNLSQSYCMTDKNNYRIFAENNWFFHAPENFKSKVRYQRLIKIGEKRKLASVNIN</sequence>
<accession>A0A8J6TTG2</accession>
<evidence type="ECO:0000313" key="2">
    <source>
        <dbReference type="EMBL" id="MBC9812774.1"/>
    </source>
</evidence>
<comment type="caution">
    <text evidence="2">The sequence shown here is derived from an EMBL/GenBank/DDBJ whole genome shotgun (WGS) entry which is preliminary data.</text>
</comment>
<feature type="transmembrane region" description="Helical" evidence="1">
    <location>
        <begin position="58"/>
        <end position="74"/>
    </location>
</feature>
<keyword evidence="1" id="KW-1133">Transmembrane helix</keyword>
<feature type="transmembrane region" description="Helical" evidence="1">
    <location>
        <begin position="33"/>
        <end position="52"/>
    </location>
</feature>
<dbReference type="Proteomes" id="UP000652681">
    <property type="component" value="Unassembled WGS sequence"/>
</dbReference>
<dbReference type="RefSeq" id="WP_216714180.1">
    <property type="nucleotide sequence ID" value="NZ_JACVEL010000006.1"/>
</dbReference>
<keyword evidence="1" id="KW-0472">Membrane</keyword>
<organism evidence="2 3">
    <name type="scientific">Taishania pollutisoli</name>
    <dbReference type="NCBI Taxonomy" id="2766479"/>
    <lineage>
        <taxon>Bacteria</taxon>
        <taxon>Pseudomonadati</taxon>
        <taxon>Bacteroidota</taxon>
        <taxon>Flavobacteriia</taxon>
        <taxon>Flavobacteriales</taxon>
        <taxon>Crocinitomicaceae</taxon>
        <taxon>Taishania</taxon>
    </lineage>
</organism>
<evidence type="ECO:0000313" key="3">
    <source>
        <dbReference type="Proteomes" id="UP000652681"/>
    </source>
</evidence>